<comment type="caution">
    <text evidence="2">The sequence shown here is derived from an EMBL/GenBank/DDBJ whole genome shotgun (WGS) entry which is preliminary data.</text>
</comment>
<feature type="region of interest" description="Disordered" evidence="1">
    <location>
        <begin position="148"/>
        <end position="175"/>
    </location>
</feature>
<evidence type="ECO:0000256" key="1">
    <source>
        <dbReference type="SAM" id="MobiDB-lite"/>
    </source>
</evidence>
<proteinExistence type="predicted"/>
<dbReference type="Proteomes" id="UP000324222">
    <property type="component" value="Unassembled WGS sequence"/>
</dbReference>
<evidence type="ECO:0000313" key="2">
    <source>
        <dbReference type="EMBL" id="MPC61693.1"/>
    </source>
</evidence>
<dbReference type="AlphaFoldDB" id="A0A5B7GVM5"/>
<dbReference type="EMBL" id="VSRR010018796">
    <property type="protein sequence ID" value="MPC61693.1"/>
    <property type="molecule type" value="Genomic_DNA"/>
</dbReference>
<reference evidence="2 3" key="1">
    <citation type="submission" date="2019-05" db="EMBL/GenBank/DDBJ databases">
        <title>Another draft genome of Portunus trituberculatus and its Hox gene families provides insights of decapod evolution.</title>
        <authorList>
            <person name="Jeong J.-H."/>
            <person name="Song I."/>
            <person name="Kim S."/>
            <person name="Choi T."/>
            <person name="Kim D."/>
            <person name="Ryu S."/>
            <person name="Kim W."/>
        </authorList>
    </citation>
    <scope>NUCLEOTIDE SEQUENCE [LARGE SCALE GENOMIC DNA]</scope>
    <source>
        <tissue evidence="2">Muscle</tissue>
    </source>
</reference>
<accession>A0A5B7GVM5</accession>
<gene>
    <name evidence="2" type="ORF">E2C01_055768</name>
</gene>
<organism evidence="2 3">
    <name type="scientific">Portunus trituberculatus</name>
    <name type="common">Swimming crab</name>
    <name type="synonym">Neptunus trituberculatus</name>
    <dbReference type="NCBI Taxonomy" id="210409"/>
    <lineage>
        <taxon>Eukaryota</taxon>
        <taxon>Metazoa</taxon>
        <taxon>Ecdysozoa</taxon>
        <taxon>Arthropoda</taxon>
        <taxon>Crustacea</taxon>
        <taxon>Multicrustacea</taxon>
        <taxon>Malacostraca</taxon>
        <taxon>Eumalacostraca</taxon>
        <taxon>Eucarida</taxon>
        <taxon>Decapoda</taxon>
        <taxon>Pleocyemata</taxon>
        <taxon>Brachyura</taxon>
        <taxon>Eubrachyura</taxon>
        <taxon>Portunoidea</taxon>
        <taxon>Portunidae</taxon>
        <taxon>Portuninae</taxon>
        <taxon>Portunus</taxon>
    </lineage>
</organism>
<evidence type="ECO:0000313" key="3">
    <source>
        <dbReference type="Proteomes" id="UP000324222"/>
    </source>
</evidence>
<sequence>MLRRSSRPRRSNVSLALELRGQREAASNDPSPPGTTAPLVCGSQPNYHQSGYLLHFMLRVGVCDRCIVSQHTGQGEQLVTWQRQLPEPPHAPTVTPHSSHLNTLTVTIGNSSSKDQKRFPFAFMSRADTDVFVSVISPNLPQKGYRGACSGADPHSNKTPPLALHPNRPPRNTHTTKRVKVKLGESVAKMQRVTTCRVDK</sequence>
<keyword evidence="3" id="KW-1185">Reference proteome</keyword>
<protein>
    <submittedName>
        <fullName evidence="2">Uncharacterized protein</fullName>
    </submittedName>
</protein>
<name>A0A5B7GVM5_PORTR</name>
<feature type="region of interest" description="Disordered" evidence="1">
    <location>
        <begin position="21"/>
        <end position="40"/>
    </location>
</feature>